<dbReference type="InterPro" id="IPR008984">
    <property type="entry name" value="SMAD_FHA_dom_sf"/>
</dbReference>
<accession>A0AAE0YUV5</accession>
<dbReference type="Pfam" id="PF00605">
    <property type="entry name" value="IRF"/>
    <property type="match status" value="1"/>
</dbReference>
<dbReference type="GO" id="GO:0045893">
    <property type="term" value="P:positive regulation of DNA-templated transcription"/>
    <property type="evidence" value="ECO:0007669"/>
    <property type="project" value="UniProtKB-ARBA"/>
</dbReference>
<dbReference type="PRINTS" id="PR00267">
    <property type="entry name" value="INTFRNREGFCT"/>
</dbReference>
<dbReference type="PROSITE" id="PS51507">
    <property type="entry name" value="IRF_2"/>
    <property type="match status" value="1"/>
</dbReference>
<dbReference type="InterPro" id="IPR017855">
    <property type="entry name" value="SMAD-like_dom_sf"/>
</dbReference>
<dbReference type="EMBL" id="JAWDGP010005360">
    <property type="protein sequence ID" value="KAK3757490.1"/>
    <property type="molecule type" value="Genomic_DNA"/>
</dbReference>
<dbReference type="GO" id="GO:0005634">
    <property type="term" value="C:nucleus"/>
    <property type="evidence" value="ECO:0007669"/>
    <property type="project" value="TreeGrafter"/>
</dbReference>
<organism evidence="2 3">
    <name type="scientific">Elysia crispata</name>
    <name type="common">lettuce slug</name>
    <dbReference type="NCBI Taxonomy" id="231223"/>
    <lineage>
        <taxon>Eukaryota</taxon>
        <taxon>Metazoa</taxon>
        <taxon>Spiralia</taxon>
        <taxon>Lophotrochozoa</taxon>
        <taxon>Mollusca</taxon>
        <taxon>Gastropoda</taxon>
        <taxon>Heterobranchia</taxon>
        <taxon>Euthyneura</taxon>
        <taxon>Panpulmonata</taxon>
        <taxon>Sacoglossa</taxon>
        <taxon>Placobranchoidea</taxon>
        <taxon>Plakobranchidae</taxon>
        <taxon>Elysia</taxon>
    </lineage>
</organism>
<keyword evidence="3" id="KW-1185">Reference proteome</keyword>
<dbReference type="SMART" id="SM01243">
    <property type="entry name" value="IRF-3"/>
    <property type="match status" value="1"/>
</dbReference>
<evidence type="ECO:0000313" key="3">
    <source>
        <dbReference type="Proteomes" id="UP001283361"/>
    </source>
</evidence>
<dbReference type="Gene3D" id="2.60.200.10">
    <property type="match status" value="1"/>
</dbReference>
<dbReference type="Proteomes" id="UP001283361">
    <property type="component" value="Unassembled WGS sequence"/>
</dbReference>
<dbReference type="PANTHER" id="PTHR11949:SF53">
    <property type="entry name" value="IRF TRYPTOPHAN PENTAD REPEAT DOMAIN-CONTAINING PROTEIN"/>
    <property type="match status" value="1"/>
</dbReference>
<dbReference type="SUPFAM" id="SSF49879">
    <property type="entry name" value="SMAD/FHA domain"/>
    <property type="match status" value="1"/>
</dbReference>
<dbReference type="PANTHER" id="PTHR11949">
    <property type="entry name" value="INTERFERON REGULATORY FACTOR"/>
    <property type="match status" value="1"/>
</dbReference>
<sequence length="627" mass="72117">MKDVARHISNKGSVTHLKLTTYSDIAELYIEEHKMENSTKHKRLRKWMLHQLETGSCRDVVWIDKEMGKFKIPWYHINKIECKEIPEKFEIFVEWAKFTGKYKDGDKPDYSKFKTQLRTAMTKLEDFIEVPKEDEVYKSQVEPCRIFQFSDWDSASCYRVSPDSTVVCDDEVHLLKQSRAQRQLFQDDAPNLPKFLQQLGANLQSDVDGQITDKNSCFPPTHSNNALGIGDPNCTNLDQKQYEANSFMTKEIIKDQSYASDPLWKQQVPGNQQGNLHFDDVLHEAMKQSEIPVSSTFVHNADEQFDMKKEEVTQEDPFSDSYNLTPSAFHQSELMQWCLMDEGQPNQQAPNAESEKCNLTLPPDLESIPYHDLIPAHPPYDSATTDECKGACSPRLDATPSEADHQMTIILSYGRPTTKVMEKNVSARGCRLFFKERVFDKGFIEYKNMYGSENVEQLEMPPVENYPRNNEKAKAIISTTLDAMTRGIILTFQNGDIYADRKCRCNIFTCDSDLNSQLIKRSRDGTNQQKVFDYEKFKESLKKGKRQDPYFILTFGQNITGRGSALEKILVYAYVYHKNALKQAADHNPQLSSLSSLEPILSDSNTLDKLEQKFREMSTNVNDQIVD</sequence>
<gene>
    <name evidence="2" type="ORF">RRG08_050373</name>
</gene>
<evidence type="ECO:0000259" key="1">
    <source>
        <dbReference type="PROSITE" id="PS51507"/>
    </source>
</evidence>
<protein>
    <recommendedName>
        <fullName evidence="1">IRF tryptophan pentad repeat domain-containing protein</fullName>
    </recommendedName>
</protein>
<dbReference type="InterPro" id="IPR036390">
    <property type="entry name" value="WH_DNA-bd_sf"/>
</dbReference>
<dbReference type="SMART" id="SM00348">
    <property type="entry name" value="IRF"/>
    <property type="match status" value="1"/>
</dbReference>
<evidence type="ECO:0000313" key="2">
    <source>
        <dbReference type="EMBL" id="KAK3757490.1"/>
    </source>
</evidence>
<proteinExistence type="predicted"/>
<dbReference type="AlphaFoldDB" id="A0AAE0YUV5"/>
<name>A0AAE0YUV5_9GAST</name>
<comment type="caution">
    <text evidence="2">The sequence shown here is derived from an EMBL/GenBank/DDBJ whole genome shotgun (WGS) entry which is preliminary data.</text>
</comment>
<dbReference type="Gene3D" id="1.10.10.10">
    <property type="entry name" value="Winged helix-like DNA-binding domain superfamily/Winged helix DNA-binding domain"/>
    <property type="match status" value="1"/>
</dbReference>
<dbReference type="InterPro" id="IPR001346">
    <property type="entry name" value="Interferon_reg_fact_DNA-bd_dom"/>
</dbReference>
<dbReference type="InterPro" id="IPR019471">
    <property type="entry name" value="Interferon_reg_factor-3"/>
</dbReference>
<dbReference type="Pfam" id="PF10401">
    <property type="entry name" value="IRF-3"/>
    <property type="match status" value="1"/>
</dbReference>
<dbReference type="GO" id="GO:0000978">
    <property type="term" value="F:RNA polymerase II cis-regulatory region sequence-specific DNA binding"/>
    <property type="evidence" value="ECO:0007669"/>
    <property type="project" value="TreeGrafter"/>
</dbReference>
<dbReference type="GO" id="GO:0002376">
    <property type="term" value="P:immune system process"/>
    <property type="evidence" value="ECO:0007669"/>
    <property type="project" value="TreeGrafter"/>
</dbReference>
<reference evidence="2" key="1">
    <citation type="journal article" date="2023" name="G3 (Bethesda)">
        <title>A reference genome for the long-term kleptoplast-retaining sea slug Elysia crispata morphotype clarki.</title>
        <authorList>
            <person name="Eastman K.E."/>
            <person name="Pendleton A.L."/>
            <person name="Shaikh M.A."/>
            <person name="Suttiyut T."/>
            <person name="Ogas R."/>
            <person name="Tomko P."/>
            <person name="Gavelis G."/>
            <person name="Widhalm J.R."/>
            <person name="Wisecaver J.H."/>
        </authorList>
    </citation>
    <scope>NUCLEOTIDE SEQUENCE</scope>
    <source>
        <strain evidence="2">ECLA1</strain>
    </source>
</reference>
<dbReference type="SUPFAM" id="SSF46785">
    <property type="entry name" value="Winged helix' DNA-binding domain"/>
    <property type="match status" value="1"/>
</dbReference>
<feature type="domain" description="IRF tryptophan pentad repeat" evidence="1">
    <location>
        <begin position="41"/>
        <end position="151"/>
    </location>
</feature>
<dbReference type="GO" id="GO:0000981">
    <property type="term" value="F:DNA-binding transcription factor activity, RNA polymerase II-specific"/>
    <property type="evidence" value="ECO:0007669"/>
    <property type="project" value="TreeGrafter"/>
</dbReference>
<dbReference type="InterPro" id="IPR036388">
    <property type="entry name" value="WH-like_DNA-bd_sf"/>
</dbReference>